<dbReference type="EMBL" id="CAKKNS010000008">
    <property type="protein sequence ID" value="CAH0417301.1"/>
    <property type="molecule type" value="Genomic_DNA"/>
</dbReference>
<organism evidence="1 2">
    <name type="scientific">Periweissella fabaria</name>
    <dbReference type="NCBI Taxonomy" id="546157"/>
    <lineage>
        <taxon>Bacteria</taxon>
        <taxon>Bacillati</taxon>
        <taxon>Bacillota</taxon>
        <taxon>Bacilli</taxon>
        <taxon>Lactobacillales</taxon>
        <taxon>Lactobacillaceae</taxon>
        <taxon>Periweissella</taxon>
    </lineage>
</organism>
<dbReference type="InterPro" id="IPR005019">
    <property type="entry name" value="Adenine_glyco"/>
</dbReference>
<dbReference type="PANTHER" id="PTHR30037">
    <property type="entry name" value="DNA-3-METHYLADENINE GLYCOSYLASE 1"/>
    <property type="match status" value="1"/>
</dbReference>
<keyword evidence="1" id="KW-0378">Hydrolase</keyword>
<comment type="caution">
    <text evidence="1">The sequence shown here is derived from an EMBL/GenBank/DDBJ whole genome shotgun (WGS) entry which is preliminary data.</text>
</comment>
<dbReference type="RefSeq" id="WP_230097332.1">
    <property type="nucleotide sequence ID" value="NZ_CAKKNS010000008.1"/>
</dbReference>
<dbReference type="InterPro" id="IPR052891">
    <property type="entry name" value="DNA-3mA_glycosylase"/>
</dbReference>
<dbReference type="Gene3D" id="1.10.340.30">
    <property type="entry name" value="Hypothetical protein, domain 2"/>
    <property type="match status" value="1"/>
</dbReference>
<dbReference type="PANTHER" id="PTHR30037:SF4">
    <property type="entry name" value="DNA-3-METHYLADENINE GLYCOSYLASE I"/>
    <property type="match status" value="1"/>
</dbReference>
<keyword evidence="1" id="KW-0326">Glycosidase</keyword>
<dbReference type="Proteomes" id="UP000789707">
    <property type="component" value="Unassembled WGS sequence"/>
</dbReference>
<gene>
    <name evidence="1" type="primary">tag</name>
    <name evidence="1" type="ORF">WFA24289_01633</name>
</gene>
<dbReference type="EC" id="3.2.2.20" evidence="1"/>
<evidence type="ECO:0000313" key="2">
    <source>
        <dbReference type="Proteomes" id="UP000789707"/>
    </source>
</evidence>
<reference evidence="1 2" key="1">
    <citation type="submission" date="2021-11" db="EMBL/GenBank/DDBJ databases">
        <authorList>
            <person name="Depoorter E."/>
        </authorList>
    </citation>
    <scope>NUCLEOTIDE SEQUENCE [LARGE SCALE GENOMIC DNA]</scope>
    <source>
        <strain evidence="1 2">LMG 24289</strain>
    </source>
</reference>
<dbReference type="SUPFAM" id="SSF48150">
    <property type="entry name" value="DNA-glycosylase"/>
    <property type="match status" value="1"/>
</dbReference>
<sequence>MQRCQWIVGQPDFYVDYHDHEWGRPVYDDQALFEVLVLELFQAGLSFKTILNKRANFRTAFANFDIEKVAHFTESDVERLMQDAGIVRHRGKILAVITNAQCILQLQANGQTFADFVWQSVDNTPIDHQIEQLSDIPASLPAAVALQKDLKKTGFKFVGGKTVYAFMQAAGLVNDHQIACAFHG</sequence>
<keyword evidence="2" id="KW-1185">Reference proteome</keyword>
<dbReference type="GO" id="GO:0008725">
    <property type="term" value="F:DNA-3-methyladenine glycosylase activity"/>
    <property type="evidence" value="ECO:0007669"/>
    <property type="project" value="UniProtKB-EC"/>
</dbReference>
<dbReference type="InterPro" id="IPR011257">
    <property type="entry name" value="DNA_glycosylase"/>
</dbReference>
<dbReference type="Pfam" id="PF03352">
    <property type="entry name" value="Adenine_glyco"/>
    <property type="match status" value="1"/>
</dbReference>
<evidence type="ECO:0000313" key="1">
    <source>
        <dbReference type="EMBL" id="CAH0417301.1"/>
    </source>
</evidence>
<name>A0ABN8BL37_9LACO</name>
<proteinExistence type="predicted"/>
<accession>A0ABN8BL37</accession>
<protein>
    <submittedName>
        <fullName evidence="1">DNA-3-methyladenine glycosylase 1</fullName>
        <ecNumber evidence="1">3.2.2.20</ecNumber>
    </submittedName>
</protein>